<proteinExistence type="predicted"/>
<organism evidence="3 5">
    <name type="scientific">Rotaria magnacalcarata</name>
    <dbReference type="NCBI Taxonomy" id="392030"/>
    <lineage>
        <taxon>Eukaryota</taxon>
        <taxon>Metazoa</taxon>
        <taxon>Spiralia</taxon>
        <taxon>Gnathifera</taxon>
        <taxon>Rotifera</taxon>
        <taxon>Eurotatoria</taxon>
        <taxon>Bdelloidea</taxon>
        <taxon>Philodinida</taxon>
        <taxon>Philodinidae</taxon>
        <taxon>Rotaria</taxon>
    </lineage>
</organism>
<protein>
    <submittedName>
        <fullName evidence="3">Uncharacterized protein</fullName>
    </submittedName>
</protein>
<evidence type="ECO:0000313" key="1">
    <source>
        <dbReference type="EMBL" id="CAF4582118.1"/>
    </source>
</evidence>
<evidence type="ECO:0000313" key="2">
    <source>
        <dbReference type="EMBL" id="CAF4741257.1"/>
    </source>
</evidence>
<feature type="non-terminal residue" evidence="3">
    <location>
        <position position="1"/>
    </location>
</feature>
<dbReference type="EMBL" id="CAJOBJ010148166">
    <property type="protein sequence ID" value="CAF4793461.1"/>
    <property type="molecule type" value="Genomic_DNA"/>
</dbReference>
<gene>
    <name evidence="1" type="ORF">BYL167_LOCUS39351</name>
    <name evidence="3" type="ORF">BYL167_LOCUS46773</name>
    <name evidence="2" type="ORF">GIL414_LOCUS44736</name>
    <name evidence="4" type="ORF">GIL414_LOCUS46851</name>
</gene>
<evidence type="ECO:0000313" key="3">
    <source>
        <dbReference type="EMBL" id="CAF4767510.1"/>
    </source>
</evidence>
<evidence type="ECO:0000313" key="5">
    <source>
        <dbReference type="Proteomes" id="UP000681967"/>
    </source>
</evidence>
<dbReference type="Proteomes" id="UP000681967">
    <property type="component" value="Unassembled WGS sequence"/>
</dbReference>
<reference evidence="3" key="1">
    <citation type="submission" date="2021-02" db="EMBL/GenBank/DDBJ databases">
        <authorList>
            <person name="Nowell W R."/>
        </authorList>
    </citation>
    <scope>NUCLEOTIDE SEQUENCE</scope>
</reference>
<dbReference type="Proteomes" id="UP000681720">
    <property type="component" value="Unassembled WGS sequence"/>
</dbReference>
<accession>A0A8S3B3V9</accession>
<dbReference type="EMBL" id="CAJOBH010133006">
    <property type="protein sequence ID" value="CAF4767510.1"/>
    <property type="molecule type" value="Genomic_DNA"/>
</dbReference>
<name>A0A8S3B3V9_9BILA</name>
<evidence type="ECO:0000313" key="4">
    <source>
        <dbReference type="EMBL" id="CAF4793461.1"/>
    </source>
</evidence>
<comment type="caution">
    <text evidence="3">The sequence shown here is derived from an EMBL/GenBank/DDBJ whole genome shotgun (WGS) entry which is preliminary data.</text>
</comment>
<dbReference type="EMBL" id="CAJOBH010094374">
    <property type="protein sequence ID" value="CAF4582118.1"/>
    <property type="molecule type" value="Genomic_DNA"/>
</dbReference>
<sequence>MKTEDDRPLDSTYLLLEAAIQVVKQSKDDVPFPKPQPARFTVHASADPNNPYNEVIDFE</sequence>
<dbReference type="EMBL" id="CAJOBJ010135780">
    <property type="protein sequence ID" value="CAF4741257.1"/>
    <property type="molecule type" value="Genomic_DNA"/>
</dbReference>
<dbReference type="AlphaFoldDB" id="A0A8S3B3V9"/>